<dbReference type="PROSITE" id="PS50902">
    <property type="entry name" value="FLAVODOXIN_LIKE"/>
    <property type="match status" value="1"/>
</dbReference>
<evidence type="ECO:0000256" key="1">
    <source>
        <dbReference type="ARBA" id="ARBA00001966"/>
    </source>
</evidence>
<dbReference type="InterPro" id="IPR029039">
    <property type="entry name" value="Flavoprotein-like_sf"/>
</dbReference>
<dbReference type="Pfam" id="PF13187">
    <property type="entry name" value="Fer4_9"/>
    <property type="match status" value="1"/>
</dbReference>
<dbReference type="InterPro" id="IPR017896">
    <property type="entry name" value="4Fe4S_Fe-S-bd"/>
</dbReference>
<gene>
    <name evidence="10" type="ORF">WMO41_06530</name>
</gene>
<keyword evidence="11" id="KW-1185">Reference proteome</keyword>
<dbReference type="Proteomes" id="UP001437460">
    <property type="component" value="Unassembled WGS sequence"/>
</dbReference>
<dbReference type="Gene3D" id="3.30.70.20">
    <property type="match status" value="1"/>
</dbReference>
<evidence type="ECO:0000259" key="8">
    <source>
        <dbReference type="PROSITE" id="PS50902"/>
    </source>
</evidence>
<dbReference type="RefSeq" id="WP_349229050.1">
    <property type="nucleotide sequence ID" value="NZ_JBBMFJ010000010.1"/>
</dbReference>
<accession>A0ABV1HLW0</accession>
<dbReference type="PANTHER" id="PTHR24960:SF79">
    <property type="entry name" value="PHOTOSYSTEM I IRON-SULFUR CENTER"/>
    <property type="match status" value="1"/>
</dbReference>
<evidence type="ECO:0000256" key="5">
    <source>
        <dbReference type="ARBA" id="ARBA00022723"/>
    </source>
</evidence>
<dbReference type="InterPro" id="IPR017900">
    <property type="entry name" value="4Fe4S_Fe_S_CS"/>
</dbReference>
<comment type="cofactor">
    <cofactor evidence="1">
        <name>[4Fe-4S] cluster</name>
        <dbReference type="ChEBI" id="CHEBI:49883"/>
    </cofactor>
</comment>
<dbReference type="InterPro" id="IPR047964">
    <property type="entry name" value="EFR1-like"/>
</dbReference>
<feature type="domain" description="4Fe-4S ferredoxin-type" evidence="9">
    <location>
        <begin position="181"/>
        <end position="211"/>
    </location>
</feature>
<evidence type="ECO:0000256" key="7">
    <source>
        <dbReference type="ARBA" id="ARBA00023014"/>
    </source>
</evidence>
<dbReference type="SUPFAM" id="SSF54862">
    <property type="entry name" value="4Fe-4S ferredoxins"/>
    <property type="match status" value="1"/>
</dbReference>
<dbReference type="NCBIfam" id="NF038196">
    <property type="entry name" value="ferrodoxin_EFR1"/>
    <property type="match status" value="1"/>
</dbReference>
<evidence type="ECO:0000313" key="11">
    <source>
        <dbReference type="Proteomes" id="UP001437460"/>
    </source>
</evidence>
<comment type="caution">
    <text evidence="10">The sequence shown here is derived from an EMBL/GenBank/DDBJ whole genome shotgun (WGS) entry which is preliminary data.</text>
</comment>
<evidence type="ECO:0000256" key="6">
    <source>
        <dbReference type="ARBA" id="ARBA00023004"/>
    </source>
</evidence>
<sequence length="262" mass="28923">MNISQITGIFFSPTGTTKQVTEWIAERIAADKEAGWLDLTDAISSRPDYTFNEHELAVVGVPVYGGRVPETARERLKKIYGKRTPVVLIVTYGNRAYEDALLELSDILKEQGFLPAAAAAVVTEHNIAHVYGTGRPDEKDKKEMTAFAEAVKEKLKHTAGSTKLPELSIKGNRPYRLYATLPLKISVTSACEGCGICIRKCPVQAISRTDPKVTDETACITCMRCIALCPKHARKLGTLVTLAIRQKLKRVCTDRKDAEFIL</sequence>
<keyword evidence="6" id="KW-0408">Iron</keyword>
<dbReference type="Gene3D" id="3.40.50.360">
    <property type="match status" value="1"/>
</dbReference>
<dbReference type="EMBL" id="JBBMFJ010000010">
    <property type="protein sequence ID" value="MEQ2562817.1"/>
    <property type="molecule type" value="Genomic_DNA"/>
</dbReference>
<feature type="domain" description="4Fe-4S ferredoxin-type" evidence="9">
    <location>
        <begin position="213"/>
        <end position="239"/>
    </location>
</feature>
<evidence type="ECO:0000256" key="4">
    <source>
        <dbReference type="ARBA" id="ARBA00022485"/>
    </source>
</evidence>
<evidence type="ECO:0000256" key="2">
    <source>
        <dbReference type="ARBA" id="ARBA00003532"/>
    </source>
</evidence>
<dbReference type="PROSITE" id="PS00198">
    <property type="entry name" value="4FE4S_FER_1"/>
    <property type="match status" value="2"/>
</dbReference>
<proteinExistence type="predicted"/>
<dbReference type="SUPFAM" id="SSF52218">
    <property type="entry name" value="Flavoproteins"/>
    <property type="match status" value="1"/>
</dbReference>
<evidence type="ECO:0000256" key="3">
    <source>
        <dbReference type="ARBA" id="ARBA00013529"/>
    </source>
</evidence>
<organism evidence="10 11">
    <name type="scientific">Ventrimonas faecis</name>
    <dbReference type="NCBI Taxonomy" id="3133170"/>
    <lineage>
        <taxon>Bacteria</taxon>
        <taxon>Bacillati</taxon>
        <taxon>Bacillota</taxon>
        <taxon>Clostridia</taxon>
        <taxon>Lachnospirales</taxon>
        <taxon>Lachnospiraceae</taxon>
        <taxon>Ventrimonas</taxon>
    </lineage>
</organism>
<dbReference type="PROSITE" id="PS51379">
    <property type="entry name" value="4FE4S_FER_2"/>
    <property type="match status" value="2"/>
</dbReference>
<feature type="domain" description="Flavodoxin-like" evidence="8">
    <location>
        <begin position="6"/>
        <end position="152"/>
    </location>
</feature>
<keyword evidence="4" id="KW-0004">4Fe-4S</keyword>
<protein>
    <recommendedName>
        <fullName evidence="3">Ferredoxin</fullName>
    </recommendedName>
</protein>
<evidence type="ECO:0000313" key="10">
    <source>
        <dbReference type="EMBL" id="MEQ2562817.1"/>
    </source>
</evidence>
<dbReference type="InterPro" id="IPR008254">
    <property type="entry name" value="Flavodoxin/NO_synth"/>
</dbReference>
<dbReference type="InterPro" id="IPR050157">
    <property type="entry name" value="PSI_iron-sulfur_center"/>
</dbReference>
<evidence type="ECO:0000259" key="9">
    <source>
        <dbReference type="PROSITE" id="PS51379"/>
    </source>
</evidence>
<name>A0ABV1HLW0_9FIRM</name>
<keyword evidence="5" id="KW-0479">Metal-binding</keyword>
<dbReference type="PANTHER" id="PTHR24960">
    <property type="entry name" value="PHOTOSYSTEM I IRON-SULFUR CENTER-RELATED"/>
    <property type="match status" value="1"/>
</dbReference>
<reference evidence="10 11" key="1">
    <citation type="submission" date="2024-03" db="EMBL/GenBank/DDBJ databases">
        <title>Human intestinal bacterial collection.</title>
        <authorList>
            <person name="Pauvert C."/>
            <person name="Hitch T.C.A."/>
            <person name="Clavel T."/>
        </authorList>
    </citation>
    <scope>NUCLEOTIDE SEQUENCE [LARGE SCALE GENOMIC DNA]</scope>
    <source>
        <strain evidence="10 11">CLA-AP-H27</strain>
    </source>
</reference>
<keyword evidence="7" id="KW-0411">Iron-sulfur</keyword>
<comment type="function">
    <text evidence="2">Ferredoxins are iron-sulfur proteins that transfer electrons in a wide variety of metabolic reactions.</text>
</comment>